<dbReference type="Proteomes" id="UP001153292">
    <property type="component" value="Chromosome 4"/>
</dbReference>
<feature type="region of interest" description="Disordered" evidence="1">
    <location>
        <begin position="72"/>
        <end position="95"/>
    </location>
</feature>
<protein>
    <submittedName>
        <fullName evidence="2">Uncharacterized protein</fullName>
    </submittedName>
</protein>
<evidence type="ECO:0000313" key="3">
    <source>
        <dbReference type="Proteomes" id="UP001153292"/>
    </source>
</evidence>
<reference evidence="2" key="1">
    <citation type="submission" date="2021-12" db="EMBL/GenBank/DDBJ databases">
        <authorList>
            <person name="King R."/>
        </authorList>
    </citation>
    <scope>NUCLEOTIDE SEQUENCE</scope>
</reference>
<name>A0ABN8BDU5_CHISP</name>
<evidence type="ECO:0000256" key="1">
    <source>
        <dbReference type="SAM" id="MobiDB-lite"/>
    </source>
</evidence>
<proteinExistence type="predicted"/>
<feature type="region of interest" description="Disordered" evidence="1">
    <location>
        <begin position="1"/>
        <end position="20"/>
    </location>
</feature>
<keyword evidence="3" id="KW-1185">Reference proteome</keyword>
<evidence type="ECO:0000313" key="2">
    <source>
        <dbReference type="EMBL" id="CAH0405336.1"/>
    </source>
</evidence>
<sequence>MYDRVVKSKHKQRYSQRNMEQTIRSKADTLAKRMGEVVDSYAEVGRPEKTEELRVTGLNESVTPEEVVEAVAKKGDCSTNEGTAKGMHPGQGDTD</sequence>
<organism evidence="2 3">
    <name type="scientific">Chilo suppressalis</name>
    <name type="common">Asiatic rice borer moth</name>
    <dbReference type="NCBI Taxonomy" id="168631"/>
    <lineage>
        <taxon>Eukaryota</taxon>
        <taxon>Metazoa</taxon>
        <taxon>Ecdysozoa</taxon>
        <taxon>Arthropoda</taxon>
        <taxon>Hexapoda</taxon>
        <taxon>Insecta</taxon>
        <taxon>Pterygota</taxon>
        <taxon>Neoptera</taxon>
        <taxon>Endopterygota</taxon>
        <taxon>Lepidoptera</taxon>
        <taxon>Glossata</taxon>
        <taxon>Ditrysia</taxon>
        <taxon>Pyraloidea</taxon>
        <taxon>Crambidae</taxon>
        <taxon>Crambinae</taxon>
        <taxon>Chilo</taxon>
    </lineage>
</organism>
<dbReference type="EMBL" id="OU963897">
    <property type="protein sequence ID" value="CAH0405336.1"/>
    <property type="molecule type" value="Genomic_DNA"/>
</dbReference>
<accession>A0ABN8BDU5</accession>
<gene>
    <name evidence="2" type="ORF">CHILSU_LOCUS8697</name>
</gene>